<dbReference type="Gene3D" id="1.10.600.10">
    <property type="entry name" value="Farnesyl Diphosphate Synthase"/>
    <property type="match status" value="1"/>
</dbReference>
<evidence type="ECO:0000313" key="4">
    <source>
        <dbReference type="Proteomes" id="UP000479710"/>
    </source>
</evidence>
<dbReference type="Gene3D" id="1.50.10.130">
    <property type="entry name" value="Terpene synthase, N-terminal domain"/>
    <property type="match status" value="1"/>
</dbReference>
<gene>
    <name evidence="3" type="ORF">E2562_012731</name>
</gene>
<dbReference type="OrthoDB" id="1936865at2759"/>
<protein>
    <recommendedName>
        <fullName evidence="2">Terpene synthase metal-binding domain-containing protein</fullName>
    </recommendedName>
</protein>
<dbReference type="Pfam" id="PF03936">
    <property type="entry name" value="Terpene_synth_C"/>
    <property type="match status" value="1"/>
</dbReference>
<keyword evidence="1" id="KW-0479">Metal-binding</keyword>
<dbReference type="GO" id="GO:0010333">
    <property type="term" value="F:terpene synthase activity"/>
    <property type="evidence" value="ECO:0007669"/>
    <property type="project" value="InterPro"/>
</dbReference>
<feature type="domain" description="Terpene synthase metal-binding" evidence="2">
    <location>
        <begin position="99"/>
        <end position="236"/>
    </location>
</feature>
<dbReference type="PANTHER" id="PTHR31225:SF63">
    <property type="entry name" value="BETA-SELINENE SYNTHASE"/>
    <property type="match status" value="1"/>
</dbReference>
<dbReference type="InterPro" id="IPR050148">
    <property type="entry name" value="Terpene_synthase-like"/>
</dbReference>
<reference evidence="3 4" key="1">
    <citation type="submission" date="2019-11" db="EMBL/GenBank/DDBJ databases">
        <title>Whole genome sequence of Oryza granulata.</title>
        <authorList>
            <person name="Li W."/>
        </authorList>
    </citation>
    <scope>NUCLEOTIDE SEQUENCE [LARGE SCALE GENOMIC DNA]</scope>
    <source>
        <strain evidence="4">cv. Menghai</strain>
        <tissue evidence="3">Leaf</tissue>
    </source>
</reference>
<dbReference type="Proteomes" id="UP000479710">
    <property type="component" value="Unassembled WGS sequence"/>
</dbReference>
<dbReference type="InterPro" id="IPR008930">
    <property type="entry name" value="Terpenoid_cyclase/PrenylTrfase"/>
</dbReference>
<dbReference type="InterPro" id="IPR036965">
    <property type="entry name" value="Terpene_synth_N_sf"/>
</dbReference>
<evidence type="ECO:0000313" key="3">
    <source>
        <dbReference type="EMBL" id="KAF0911904.1"/>
    </source>
</evidence>
<dbReference type="PANTHER" id="PTHR31225">
    <property type="entry name" value="OS04G0344100 PROTEIN-RELATED"/>
    <property type="match status" value="1"/>
</dbReference>
<dbReference type="EMBL" id="SPHZ02000006">
    <property type="protein sequence ID" value="KAF0911904.1"/>
    <property type="molecule type" value="Genomic_DNA"/>
</dbReference>
<name>A0A6G1DI54_9ORYZ</name>
<keyword evidence="4" id="KW-1185">Reference proteome</keyword>
<dbReference type="SUPFAM" id="SSF48576">
    <property type="entry name" value="Terpenoid synthases"/>
    <property type="match status" value="1"/>
</dbReference>
<dbReference type="AlphaFoldDB" id="A0A6G1DI54"/>
<dbReference type="SUPFAM" id="SSF48239">
    <property type="entry name" value="Terpenoid cyclases/Protein prenyltransferases"/>
    <property type="match status" value="1"/>
</dbReference>
<dbReference type="GO" id="GO:0000287">
    <property type="term" value="F:magnesium ion binding"/>
    <property type="evidence" value="ECO:0007669"/>
    <property type="project" value="InterPro"/>
</dbReference>
<proteinExistence type="predicted"/>
<comment type="caution">
    <text evidence="3">The sequence shown here is derived from an EMBL/GenBank/DDBJ whole genome shotgun (WGS) entry which is preliminary data.</text>
</comment>
<dbReference type="InterPro" id="IPR008949">
    <property type="entry name" value="Isoprenoid_synthase_dom_sf"/>
</dbReference>
<dbReference type="GO" id="GO:0016114">
    <property type="term" value="P:terpenoid biosynthetic process"/>
    <property type="evidence" value="ECO:0007669"/>
    <property type="project" value="InterPro"/>
</dbReference>
<organism evidence="3 4">
    <name type="scientific">Oryza meyeriana var. granulata</name>
    <dbReference type="NCBI Taxonomy" id="110450"/>
    <lineage>
        <taxon>Eukaryota</taxon>
        <taxon>Viridiplantae</taxon>
        <taxon>Streptophyta</taxon>
        <taxon>Embryophyta</taxon>
        <taxon>Tracheophyta</taxon>
        <taxon>Spermatophyta</taxon>
        <taxon>Magnoliopsida</taxon>
        <taxon>Liliopsida</taxon>
        <taxon>Poales</taxon>
        <taxon>Poaceae</taxon>
        <taxon>BOP clade</taxon>
        <taxon>Oryzoideae</taxon>
        <taxon>Oryzeae</taxon>
        <taxon>Oryzinae</taxon>
        <taxon>Oryza</taxon>
        <taxon>Oryza meyeriana</taxon>
    </lineage>
</organism>
<dbReference type="InterPro" id="IPR005630">
    <property type="entry name" value="Terpene_synthase_metal-bd"/>
</dbReference>
<sequence length="244" mass="28726">MAIPGETTLDDAIAFAKCHLKAMSMKGEFRSPMAEQVARALDIPLPRFPRRLETMNYLAEYEQEDEHDSTVLELARLDFELVRSVHLKELKALSLWWRDLYDSVKLSYARDRLVESYVWTCSLFHEEDYSRARIMFAKVFGLLSLMDDTYDVHATLEECFSILPKYLRMFYIKLLSTFDELEDSLEPHEKYRMPYTKNALWSEYYLREAKWANDKYTPGFAEQLEVSIMSSLLAQLTHTQHSLS</sequence>
<evidence type="ECO:0000259" key="2">
    <source>
        <dbReference type="Pfam" id="PF03936"/>
    </source>
</evidence>
<accession>A0A6G1DI54</accession>
<evidence type="ECO:0000256" key="1">
    <source>
        <dbReference type="ARBA" id="ARBA00022723"/>
    </source>
</evidence>